<dbReference type="PANTHER" id="PTHR11879">
    <property type="entry name" value="ASPARTATE AMINOTRANSFERASE"/>
    <property type="match status" value="1"/>
</dbReference>
<proteinExistence type="inferred from homology"/>
<evidence type="ECO:0000259" key="8">
    <source>
        <dbReference type="Pfam" id="PF00155"/>
    </source>
</evidence>
<evidence type="ECO:0000256" key="5">
    <source>
        <dbReference type="ARBA" id="ARBA00022679"/>
    </source>
</evidence>
<keyword evidence="4 7" id="KW-0032">Aminotransferase</keyword>
<dbReference type="Gene3D" id="3.90.1150.10">
    <property type="entry name" value="Aspartate Aminotransferase, domain 1"/>
    <property type="match status" value="1"/>
</dbReference>
<dbReference type="NCBIfam" id="NF006719">
    <property type="entry name" value="PRK09257.1"/>
    <property type="match status" value="1"/>
</dbReference>
<reference evidence="9 10" key="1">
    <citation type="journal article" date="2020" name="Insects">
        <title>Bacteria Belonging to Pseudomonas typographi sp. nov. from the Bark Beetle Ips typographus Have Genomic Potential to Aid in the Host Ecology.</title>
        <authorList>
            <person name="Peral-Aranega E."/>
            <person name="Saati-Santamaria Z."/>
            <person name="Kolarik M."/>
            <person name="Rivas R."/>
            <person name="Garcia-Fraile P."/>
        </authorList>
    </citation>
    <scope>NUCLEOTIDE SEQUENCE [LARGE SCALE GENOMIC DNA]</scope>
    <source>
        <strain evidence="9 10">CA3A</strain>
    </source>
</reference>
<dbReference type="InterPro" id="IPR000796">
    <property type="entry name" value="Asp_trans"/>
</dbReference>
<dbReference type="InterPro" id="IPR004838">
    <property type="entry name" value="NHTrfase_class1_PyrdxlP-BS"/>
</dbReference>
<organism evidence="9 10">
    <name type="scientific">Pseudomonas typographi</name>
    <dbReference type="NCBI Taxonomy" id="2715964"/>
    <lineage>
        <taxon>Bacteria</taxon>
        <taxon>Pseudomonadati</taxon>
        <taxon>Pseudomonadota</taxon>
        <taxon>Gammaproteobacteria</taxon>
        <taxon>Pseudomonadales</taxon>
        <taxon>Pseudomonadaceae</taxon>
        <taxon>Pseudomonas</taxon>
    </lineage>
</organism>
<evidence type="ECO:0000256" key="3">
    <source>
        <dbReference type="ARBA" id="ARBA00011738"/>
    </source>
</evidence>
<evidence type="ECO:0000256" key="6">
    <source>
        <dbReference type="ARBA" id="ARBA00022898"/>
    </source>
</evidence>
<evidence type="ECO:0000313" key="9">
    <source>
        <dbReference type="EMBL" id="MBD1597919.1"/>
    </source>
</evidence>
<dbReference type="InterPro" id="IPR004839">
    <property type="entry name" value="Aminotransferase_I/II_large"/>
</dbReference>
<dbReference type="Proteomes" id="UP000805841">
    <property type="component" value="Unassembled WGS sequence"/>
</dbReference>
<evidence type="ECO:0000256" key="4">
    <source>
        <dbReference type="ARBA" id="ARBA00022576"/>
    </source>
</evidence>
<feature type="domain" description="Aminotransferase class I/classII large" evidence="8">
    <location>
        <begin position="27"/>
        <end position="389"/>
    </location>
</feature>
<accession>A0ABR7YXJ2</accession>
<keyword evidence="6" id="KW-0663">Pyridoxal phosphate</keyword>
<evidence type="ECO:0000256" key="1">
    <source>
        <dbReference type="ARBA" id="ARBA00001933"/>
    </source>
</evidence>
<keyword evidence="5 7" id="KW-0808">Transferase</keyword>
<dbReference type="InterPro" id="IPR015422">
    <property type="entry name" value="PyrdxlP-dep_Trfase_small"/>
</dbReference>
<comment type="cofactor">
    <cofactor evidence="1 7">
        <name>pyridoxal 5'-phosphate</name>
        <dbReference type="ChEBI" id="CHEBI:597326"/>
    </cofactor>
</comment>
<dbReference type="PANTHER" id="PTHR11879:SF37">
    <property type="entry name" value="AROMATIC-AMINO-ACID AMINOTRANSFERASE"/>
    <property type="match status" value="1"/>
</dbReference>
<dbReference type="PROSITE" id="PS00105">
    <property type="entry name" value="AA_TRANSFER_CLASS_1"/>
    <property type="match status" value="1"/>
</dbReference>
<dbReference type="Pfam" id="PF00155">
    <property type="entry name" value="Aminotran_1_2"/>
    <property type="match status" value="1"/>
</dbReference>
<comment type="subunit">
    <text evidence="3">Homodimer.</text>
</comment>
<gene>
    <name evidence="9" type="ORF">HAQ05_04205</name>
</gene>
<dbReference type="GO" id="GO:0008483">
    <property type="term" value="F:transaminase activity"/>
    <property type="evidence" value="ECO:0007669"/>
    <property type="project" value="UniProtKB-KW"/>
</dbReference>
<sequence length="396" mass="43233">MFEHLPLYAGDPILGLMGEFAEDQRPNKVNLGVGIYYDAAGAIPLLPSVREAEDELIAQHTPRGYLPMEGSAAYRKAVVELLFADSVGADRGVAVIQTVGGSGALRVGADLLKTAWPDAAIWVSDPTWDNHLGIFQGAGFAVNRYPYFHPHTKHFDFDGALAEFKRLPKGSIVLLHPCCHNPTGVQPTREQWLPLLDALQAREAVTFLDIAYQGFGDGLDDDAWLVRECARRGMEFLVASSFSKTFSLYGERVGALSMHTATPDVERVFGQMKLHVRRNYSSPPMFGASLVAKVLGDARLNRQWQGELAQMRERITAMRAALVEGLKARLPAHDFEFLAHQQGMFAYTGLSAAQVAVLKAKHGVYAIDTGRICIAGLNESNLGHVIEAFAAVMTAA</sequence>
<dbReference type="SUPFAM" id="SSF53383">
    <property type="entry name" value="PLP-dependent transferases"/>
    <property type="match status" value="1"/>
</dbReference>
<comment type="similarity">
    <text evidence="2 7">Belongs to the class-I pyridoxal-phosphate-dependent aminotransferase family.</text>
</comment>
<comment type="caution">
    <text evidence="9">The sequence shown here is derived from an EMBL/GenBank/DDBJ whole genome shotgun (WGS) entry which is preliminary data.</text>
</comment>
<dbReference type="EMBL" id="JAAOCA010000004">
    <property type="protein sequence ID" value="MBD1597919.1"/>
    <property type="molecule type" value="Genomic_DNA"/>
</dbReference>
<protein>
    <recommendedName>
        <fullName evidence="7">Aminotransferase</fullName>
        <ecNumber evidence="7">2.6.1.-</ecNumber>
    </recommendedName>
</protein>
<dbReference type="InterPro" id="IPR015424">
    <property type="entry name" value="PyrdxlP-dep_Trfase"/>
</dbReference>
<evidence type="ECO:0000256" key="2">
    <source>
        <dbReference type="ARBA" id="ARBA00007441"/>
    </source>
</evidence>
<evidence type="ECO:0000256" key="7">
    <source>
        <dbReference type="RuleBase" id="RU000481"/>
    </source>
</evidence>
<dbReference type="RefSeq" id="WP_190417714.1">
    <property type="nucleotide sequence ID" value="NZ_JAAOCA010000004.1"/>
</dbReference>
<evidence type="ECO:0000313" key="10">
    <source>
        <dbReference type="Proteomes" id="UP000805841"/>
    </source>
</evidence>
<dbReference type="EC" id="2.6.1.-" evidence="7"/>
<dbReference type="PRINTS" id="PR00799">
    <property type="entry name" value="TRANSAMINASE"/>
</dbReference>
<dbReference type="Gene3D" id="3.40.640.10">
    <property type="entry name" value="Type I PLP-dependent aspartate aminotransferase-like (Major domain)"/>
    <property type="match status" value="1"/>
</dbReference>
<keyword evidence="10" id="KW-1185">Reference proteome</keyword>
<dbReference type="InterPro" id="IPR015421">
    <property type="entry name" value="PyrdxlP-dep_Trfase_major"/>
</dbReference>
<dbReference type="CDD" id="cd00609">
    <property type="entry name" value="AAT_like"/>
    <property type="match status" value="1"/>
</dbReference>
<name>A0ABR7YXJ2_9PSED</name>